<dbReference type="CDD" id="cd02440">
    <property type="entry name" value="AdoMet_MTases"/>
    <property type="match status" value="1"/>
</dbReference>
<dbReference type="InterPro" id="IPR013216">
    <property type="entry name" value="Methyltransf_11"/>
</dbReference>
<evidence type="ECO:0000256" key="3">
    <source>
        <dbReference type="ARBA" id="ARBA00022691"/>
    </source>
</evidence>
<sequence length="253" mass="28066">MGLDEVRKDWTRLGAAEPLWAVCVDPAKRGGGWDDDEFLASGQREVDAALKRLDELEILPTHRGRALDFGCGAGRLSNALATHFDSVTGVDISAPMLAEARRLDRSGGRIEYWLNTEPNLADLNDAAFDLVYCDLVLQHLPPSLAADYTRELTRVVRPGGALVIGVPAREAHTFKGLAFRYTPWPLIRVAQRVLLRYPAPMRMHTLPPERLARLLEPGGARIVASDEYWSGDHWQHLRHFGTVDSSEAPGDAR</sequence>
<dbReference type="SUPFAM" id="SSF53335">
    <property type="entry name" value="S-adenosyl-L-methionine-dependent methyltransferases"/>
    <property type="match status" value="1"/>
</dbReference>
<gene>
    <name evidence="5" type="ORF">F4561_004652</name>
</gene>
<dbReference type="AlphaFoldDB" id="A0A7W7RL71"/>
<evidence type="ECO:0000256" key="2">
    <source>
        <dbReference type="ARBA" id="ARBA00022679"/>
    </source>
</evidence>
<dbReference type="EMBL" id="JACHJT010000001">
    <property type="protein sequence ID" value="MBB4933832.1"/>
    <property type="molecule type" value="Genomic_DNA"/>
</dbReference>
<dbReference type="GO" id="GO:0008757">
    <property type="term" value="F:S-adenosylmethionine-dependent methyltransferase activity"/>
    <property type="evidence" value="ECO:0007669"/>
    <property type="project" value="InterPro"/>
</dbReference>
<keyword evidence="3" id="KW-0949">S-adenosyl-L-methionine</keyword>
<dbReference type="Proteomes" id="UP000523007">
    <property type="component" value="Unassembled WGS sequence"/>
</dbReference>
<feature type="domain" description="Methyltransferase type 11" evidence="4">
    <location>
        <begin position="67"/>
        <end position="164"/>
    </location>
</feature>
<evidence type="ECO:0000259" key="4">
    <source>
        <dbReference type="Pfam" id="PF08241"/>
    </source>
</evidence>
<organism evidence="5 6">
    <name type="scientific">Lipingzhangella halophila</name>
    <dbReference type="NCBI Taxonomy" id="1783352"/>
    <lineage>
        <taxon>Bacteria</taxon>
        <taxon>Bacillati</taxon>
        <taxon>Actinomycetota</taxon>
        <taxon>Actinomycetes</taxon>
        <taxon>Streptosporangiales</taxon>
        <taxon>Nocardiopsidaceae</taxon>
        <taxon>Lipingzhangella</taxon>
    </lineage>
</organism>
<keyword evidence="2 5" id="KW-0808">Transferase</keyword>
<comment type="caution">
    <text evidence="5">The sequence shown here is derived from an EMBL/GenBank/DDBJ whole genome shotgun (WGS) entry which is preliminary data.</text>
</comment>
<name>A0A7W7RL71_9ACTN</name>
<dbReference type="Gene3D" id="3.40.50.150">
    <property type="entry name" value="Vaccinia Virus protein VP39"/>
    <property type="match status" value="1"/>
</dbReference>
<reference evidence="5 6" key="1">
    <citation type="submission" date="2020-08" db="EMBL/GenBank/DDBJ databases">
        <title>Sequencing the genomes of 1000 actinobacteria strains.</title>
        <authorList>
            <person name="Klenk H.-P."/>
        </authorList>
    </citation>
    <scope>NUCLEOTIDE SEQUENCE [LARGE SCALE GENOMIC DNA]</scope>
    <source>
        <strain evidence="5 6">DSM 102030</strain>
    </source>
</reference>
<dbReference type="PANTHER" id="PTHR43464:SF19">
    <property type="entry name" value="UBIQUINONE BIOSYNTHESIS O-METHYLTRANSFERASE, MITOCHONDRIAL"/>
    <property type="match status" value="1"/>
</dbReference>
<dbReference type="PANTHER" id="PTHR43464">
    <property type="entry name" value="METHYLTRANSFERASE"/>
    <property type="match status" value="1"/>
</dbReference>
<dbReference type="Pfam" id="PF08241">
    <property type="entry name" value="Methyltransf_11"/>
    <property type="match status" value="1"/>
</dbReference>
<evidence type="ECO:0000256" key="1">
    <source>
        <dbReference type="ARBA" id="ARBA00022603"/>
    </source>
</evidence>
<dbReference type="RefSeq" id="WP_184581406.1">
    <property type="nucleotide sequence ID" value="NZ_JACHJT010000001.1"/>
</dbReference>
<accession>A0A7W7RL71</accession>
<dbReference type="GO" id="GO:0032259">
    <property type="term" value="P:methylation"/>
    <property type="evidence" value="ECO:0007669"/>
    <property type="project" value="UniProtKB-KW"/>
</dbReference>
<keyword evidence="6" id="KW-1185">Reference proteome</keyword>
<evidence type="ECO:0000313" key="6">
    <source>
        <dbReference type="Proteomes" id="UP000523007"/>
    </source>
</evidence>
<keyword evidence="1 5" id="KW-0489">Methyltransferase</keyword>
<dbReference type="InterPro" id="IPR029063">
    <property type="entry name" value="SAM-dependent_MTases_sf"/>
</dbReference>
<protein>
    <submittedName>
        <fullName evidence="5">SAM-dependent methyltransferase</fullName>
    </submittedName>
</protein>
<evidence type="ECO:0000313" key="5">
    <source>
        <dbReference type="EMBL" id="MBB4933832.1"/>
    </source>
</evidence>
<proteinExistence type="predicted"/>